<name>A0ABT9HJ93_9GAMM</name>
<organism evidence="2 3">
    <name type="scientific">Psychrobacter faecalis</name>
    <dbReference type="NCBI Taxonomy" id="180588"/>
    <lineage>
        <taxon>Bacteria</taxon>
        <taxon>Pseudomonadati</taxon>
        <taxon>Pseudomonadota</taxon>
        <taxon>Gammaproteobacteria</taxon>
        <taxon>Moraxellales</taxon>
        <taxon>Moraxellaceae</taxon>
        <taxon>Psychrobacter</taxon>
    </lineage>
</organism>
<dbReference type="InterPro" id="IPR001128">
    <property type="entry name" value="Cyt_P450"/>
</dbReference>
<gene>
    <name evidence="2" type="ORF">Q8P09_12030</name>
</gene>
<dbReference type="PANTHER" id="PTHR46696">
    <property type="entry name" value="P450, PUTATIVE (EUROFUNG)-RELATED"/>
    <property type="match status" value="1"/>
</dbReference>
<evidence type="ECO:0000313" key="2">
    <source>
        <dbReference type="EMBL" id="MDP4545803.1"/>
    </source>
</evidence>
<dbReference type="Proteomes" id="UP001228171">
    <property type="component" value="Unassembled WGS sequence"/>
</dbReference>
<dbReference type="Gene3D" id="1.10.630.10">
    <property type="entry name" value="Cytochrome P450"/>
    <property type="match status" value="1"/>
</dbReference>
<proteinExistence type="inferred from homology"/>
<dbReference type="EMBL" id="JAVAJI010000026">
    <property type="protein sequence ID" value="MDP4545803.1"/>
    <property type="molecule type" value="Genomic_DNA"/>
</dbReference>
<dbReference type="CDD" id="cd11079">
    <property type="entry name" value="Cyp_unk"/>
    <property type="match status" value="1"/>
</dbReference>
<dbReference type="PRINTS" id="PR00359">
    <property type="entry name" value="BP450"/>
</dbReference>
<dbReference type="InterPro" id="IPR002397">
    <property type="entry name" value="Cyt_P450_B"/>
</dbReference>
<evidence type="ECO:0000256" key="1">
    <source>
        <dbReference type="ARBA" id="ARBA00010617"/>
    </source>
</evidence>
<keyword evidence="3" id="KW-1185">Reference proteome</keyword>
<dbReference type="Pfam" id="PF00067">
    <property type="entry name" value="p450"/>
    <property type="match status" value="1"/>
</dbReference>
<dbReference type="PANTHER" id="PTHR46696:SF6">
    <property type="entry name" value="P450, PUTATIVE (EUROFUNG)-RELATED"/>
    <property type="match status" value="1"/>
</dbReference>
<comment type="caution">
    <text evidence="2">The sequence shown here is derived from an EMBL/GenBank/DDBJ whole genome shotgun (WGS) entry which is preliminary data.</text>
</comment>
<dbReference type="SUPFAM" id="SSF48264">
    <property type="entry name" value="Cytochrome P450"/>
    <property type="match status" value="1"/>
</dbReference>
<reference evidence="2 3" key="1">
    <citation type="submission" date="2023-08" db="EMBL/GenBank/DDBJ databases">
        <authorList>
            <person name="Kumar R."/>
        </authorList>
    </citation>
    <scope>NUCLEOTIDE SEQUENCE [LARGE SCALE GENOMIC DNA]</scope>
    <source>
        <strain evidence="2 3">LUR13</strain>
    </source>
</reference>
<dbReference type="RefSeq" id="WP_227678201.1">
    <property type="nucleotide sequence ID" value="NZ_CAJGZG010000002.1"/>
</dbReference>
<accession>A0ABT9HJ93</accession>
<comment type="similarity">
    <text evidence="1">Belongs to the cytochrome P450 family.</text>
</comment>
<dbReference type="InterPro" id="IPR036396">
    <property type="entry name" value="Cyt_P450_sf"/>
</dbReference>
<sequence>MMTSNLFDQKTAHATAEVTICKDSDLRVLTDNLRQAHDVIKNDAGEWVLLRHADVVAAALDDERFSSQVSRFLQVPNGLDGAEHEHFRALIDGYLSKEALMDYVPVFDKVATELMSELPKGKMLNAVVDIGAVFAVRAQCAWLGWPTELEPKLLQWMRDNHSATRSKDDVKMAQVAQDFDDIIRSVLQPYRNTDEVTGMFKASTAETNTAGNNIAKNNIAKNSLDMNSVTAQLCRERIDGRELSEAELVSILRNWTGGDLGSIALCVGVIIAHIVKHPEQVNFWSQAADSELEAIIDEVLRIDDPFVSNRRITTCPVSIGAHKLPKGARVQLNWTSANRDEAVFGDNSFDPQEHAAANVVYGIGKHVCPGRLLATWQLRIATQALLAHFTDITLAAGFSLEREQPPLGGYSHVPVVLA</sequence>
<protein>
    <submittedName>
        <fullName evidence="2">Cytochrome P450</fullName>
    </submittedName>
</protein>
<dbReference type="GeneID" id="84652093"/>
<evidence type="ECO:0000313" key="3">
    <source>
        <dbReference type="Proteomes" id="UP001228171"/>
    </source>
</evidence>